<dbReference type="SUPFAM" id="SSF46785">
    <property type="entry name" value="Winged helix' DNA-binding domain"/>
    <property type="match status" value="1"/>
</dbReference>
<dbReference type="Proteomes" id="UP000823750">
    <property type="component" value="Unassembled WGS sequence"/>
</dbReference>
<reference evidence="7" key="1">
    <citation type="submission" date="2020-10" db="EMBL/GenBank/DDBJ databases">
        <authorList>
            <person name="Gilroy R."/>
        </authorList>
    </citation>
    <scope>NUCLEOTIDE SEQUENCE</scope>
    <source>
        <strain evidence="7">B2-16538</strain>
    </source>
</reference>
<dbReference type="EMBL" id="JADILX010000003">
    <property type="protein sequence ID" value="MBO8484819.1"/>
    <property type="molecule type" value="Genomic_DNA"/>
</dbReference>
<organism evidence="7 8">
    <name type="scientific">Candidatus Cryptobacteroides excrementavium</name>
    <dbReference type="NCBI Taxonomy" id="2840759"/>
    <lineage>
        <taxon>Bacteria</taxon>
        <taxon>Pseudomonadati</taxon>
        <taxon>Bacteroidota</taxon>
        <taxon>Bacteroidia</taxon>
        <taxon>Bacteroidales</taxon>
        <taxon>Candidatus Cryptobacteroides</taxon>
    </lineage>
</organism>
<gene>
    <name evidence="7" type="ORF">IAB78_00135</name>
</gene>
<dbReference type="InterPro" id="IPR000847">
    <property type="entry name" value="LysR_HTH_N"/>
</dbReference>
<evidence type="ECO:0000313" key="8">
    <source>
        <dbReference type="Proteomes" id="UP000823750"/>
    </source>
</evidence>
<proteinExistence type="inferred from homology"/>
<dbReference type="PROSITE" id="PS50931">
    <property type="entry name" value="HTH_LYSR"/>
    <property type="match status" value="1"/>
</dbReference>
<dbReference type="PANTHER" id="PTHR30126">
    <property type="entry name" value="HTH-TYPE TRANSCRIPTIONAL REGULATOR"/>
    <property type="match status" value="1"/>
</dbReference>
<dbReference type="PANTHER" id="PTHR30126:SF39">
    <property type="entry name" value="HTH-TYPE TRANSCRIPTIONAL REGULATOR CYSL"/>
    <property type="match status" value="1"/>
</dbReference>
<evidence type="ECO:0000313" key="7">
    <source>
        <dbReference type="EMBL" id="MBO8484819.1"/>
    </source>
</evidence>
<dbReference type="Pfam" id="PF00126">
    <property type="entry name" value="HTH_1"/>
    <property type="match status" value="1"/>
</dbReference>
<dbReference type="InterPro" id="IPR036388">
    <property type="entry name" value="WH-like_DNA-bd_sf"/>
</dbReference>
<evidence type="ECO:0000256" key="3">
    <source>
        <dbReference type="ARBA" id="ARBA00023125"/>
    </source>
</evidence>
<feature type="domain" description="HTH lysR-type" evidence="6">
    <location>
        <begin position="7"/>
        <end position="59"/>
    </location>
</feature>
<accession>A0A9D9NR76</accession>
<keyword evidence="4" id="KW-0804">Transcription</keyword>
<evidence type="ECO:0000256" key="2">
    <source>
        <dbReference type="ARBA" id="ARBA00023015"/>
    </source>
</evidence>
<dbReference type="GO" id="GO:0000976">
    <property type="term" value="F:transcription cis-regulatory region binding"/>
    <property type="evidence" value="ECO:0007669"/>
    <property type="project" value="TreeGrafter"/>
</dbReference>
<dbReference type="GO" id="GO:0003700">
    <property type="term" value="F:DNA-binding transcription factor activity"/>
    <property type="evidence" value="ECO:0007669"/>
    <property type="project" value="InterPro"/>
</dbReference>
<comment type="caution">
    <text evidence="7">The sequence shown here is derived from an EMBL/GenBank/DDBJ whole genome shotgun (WGS) entry which is preliminary data.</text>
</comment>
<evidence type="ECO:0000259" key="6">
    <source>
        <dbReference type="PROSITE" id="PS50931"/>
    </source>
</evidence>
<protein>
    <submittedName>
        <fullName evidence="7">LysR family transcriptional regulator</fullName>
    </submittedName>
</protein>
<comment type="similarity">
    <text evidence="1">Belongs to the LysR transcriptional regulatory family.</text>
</comment>
<keyword evidence="2" id="KW-0805">Transcription regulation</keyword>
<feature type="region of interest" description="Disordered" evidence="5">
    <location>
        <begin position="148"/>
        <end position="172"/>
    </location>
</feature>
<evidence type="ECO:0000256" key="5">
    <source>
        <dbReference type="SAM" id="MobiDB-lite"/>
    </source>
</evidence>
<reference evidence="7" key="2">
    <citation type="journal article" date="2021" name="PeerJ">
        <title>Extensive microbial diversity within the chicken gut microbiome revealed by metagenomics and culture.</title>
        <authorList>
            <person name="Gilroy R."/>
            <person name="Ravi A."/>
            <person name="Getino M."/>
            <person name="Pursley I."/>
            <person name="Horton D.L."/>
            <person name="Alikhan N.F."/>
            <person name="Baker D."/>
            <person name="Gharbi K."/>
            <person name="Hall N."/>
            <person name="Watson M."/>
            <person name="Adriaenssens E.M."/>
            <person name="Foster-Nyarko E."/>
            <person name="Jarju S."/>
            <person name="Secka A."/>
            <person name="Antonio M."/>
            <person name="Oren A."/>
            <person name="Chaudhuri R.R."/>
            <person name="La Ragione R."/>
            <person name="Hildebrand F."/>
            <person name="Pallen M.J."/>
        </authorList>
    </citation>
    <scope>NUCLEOTIDE SEQUENCE</scope>
    <source>
        <strain evidence="7">B2-16538</strain>
    </source>
</reference>
<sequence>MLGDFRLKVFLALSKTGSFTKTAAALGISQPAVSQNIAELEKDLGVRLFERGRGEISLTPQGRAFQSYAGKILYWYDSARMIFSPGGPARRKTVRICASGRLAGEPVASLVASMTASFPGTVVIMHESMADFPEDGFGFRLEECAGEPVGISSPGTDRTPPAGFSQVSPSSQDRIPSAGFSKMPSASPSGAVWAGARIVGYSSLAAVVSPVSSTVHSSFASWQDIPAGVAVLDGCIDGLVPFEEISHKIVFRSSSAEAVKALVKSSPGIVGLLPRYAARNELADKSLIRISLPDMPGAARIISMVPTNSFSEDTMCPAVVNLLSEILA</sequence>
<dbReference type="AlphaFoldDB" id="A0A9D9NR76"/>
<dbReference type="InterPro" id="IPR036390">
    <property type="entry name" value="WH_DNA-bd_sf"/>
</dbReference>
<evidence type="ECO:0000256" key="1">
    <source>
        <dbReference type="ARBA" id="ARBA00009437"/>
    </source>
</evidence>
<dbReference type="FunFam" id="1.10.10.10:FF:000001">
    <property type="entry name" value="LysR family transcriptional regulator"/>
    <property type="match status" value="1"/>
</dbReference>
<dbReference type="PRINTS" id="PR00039">
    <property type="entry name" value="HTHLYSR"/>
</dbReference>
<dbReference type="SUPFAM" id="SSF53850">
    <property type="entry name" value="Periplasmic binding protein-like II"/>
    <property type="match status" value="1"/>
</dbReference>
<evidence type="ECO:0000256" key="4">
    <source>
        <dbReference type="ARBA" id="ARBA00023163"/>
    </source>
</evidence>
<keyword evidence="3" id="KW-0238">DNA-binding</keyword>
<dbReference type="Gene3D" id="1.10.10.10">
    <property type="entry name" value="Winged helix-like DNA-binding domain superfamily/Winged helix DNA-binding domain"/>
    <property type="match status" value="1"/>
</dbReference>
<name>A0A9D9NR76_9BACT</name>